<keyword evidence="1" id="KW-0472">Membrane</keyword>
<feature type="transmembrane region" description="Helical" evidence="1">
    <location>
        <begin position="12"/>
        <end position="30"/>
    </location>
</feature>
<dbReference type="RefSeq" id="WP_090391474.1">
    <property type="nucleotide sequence ID" value="NZ_FMZO01000010.1"/>
</dbReference>
<dbReference type="GO" id="GO:0016020">
    <property type="term" value="C:membrane"/>
    <property type="evidence" value="ECO:0007669"/>
    <property type="project" value="InterPro"/>
</dbReference>
<name>A0A1G6VR53_NIADE</name>
<proteinExistence type="predicted"/>
<gene>
    <name evidence="3" type="ORF">SAMN04487894_110120</name>
</gene>
<dbReference type="OrthoDB" id="9792992at2"/>
<keyword evidence="3" id="KW-0418">Kinase</keyword>
<keyword evidence="3" id="KW-0808">Transferase</keyword>
<dbReference type="InterPro" id="IPR010559">
    <property type="entry name" value="Sig_transdc_His_kin_internal"/>
</dbReference>
<feature type="transmembrane region" description="Helical" evidence="1">
    <location>
        <begin position="73"/>
        <end position="94"/>
    </location>
</feature>
<dbReference type="STRING" id="1285928.SAMN04487894_110120"/>
<dbReference type="SUPFAM" id="SSF55874">
    <property type="entry name" value="ATPase domain of HSP90 chaperone/DNA topoisomerase II/histidine kinase"/>
    <property type="match status" value="1"/>
</dbReference>
<dbReference type="Pfam" id="PF06580">
    <property type="entry name" value="His_kinase"/>
    <property type="match status" value="1"/>
</dbReference>
<dbReference type="Proteomes" id="UP000198757">
    <property type="component" value="Unassembled WGS sequence"/>
</dbReference>
<dbReference type="GO" id="GO:0000155">
    <property type="term" value="F:phosphorelay sensor kinase activity"/>
    <property type="evidence" value="ECO:0007669"/>
    <property type="project" value="InterPro"/>
</dbReference>
<dbReference type="Gene3D" id="3.30.565.10">
    <property type="entry name" value="Histidine kinase-like ATPase, C-terminal domain"/>
    <property type="match status" value="1"/>
</dbReference>
<dbReference type="AlphaFoldDB" id="A0A1G6VR53"/>
<reference evidence="4" key="1">
    <citation type="submission" date="2016-10" db="EMBL/GenBank/DDBJ databases">
        <authorList>
            <person name="Varghese N."/>
            <person name="Submissions S."/>
        </authorList>
    </citation>
    <scope>NUCLEOTIDE SEQUENCE [LARGE SCALE GENOMIC DNA]</scope>
    <source>
        <strain evidence="4">DSM 25811 / CCM 8410 / LMG 26954 / E90</strain>
    </source>
</reference>
<dbReference type="EMBL" id="FMZO01000010">
    <property type="protein sequence ID" value="SDD56011.1"/>
    <property type="molecule type" value="Genomic_DNA"/>
</dbReference>
<feature type="transmembrane region" description="Helical" evidence="1">
    <location>
        <begin position="36"/>
        <end position="61"/>
    </location>
</feature>
<keyword evidence="4" id="KW-1185">Reference proteome</keyword>
<protein>
    <submittedName>
        <fullName evidence="3">Histidine kinase</fullName>
    </submittedName>
</protein>
<evidence type="ECO:0000259" key="2">
    <source>
        <dbReference type="Pfam" id="PF06580"/>
    </source>
</evidence>
<evidence type="ECO:0000256" key="1">
    <source>
        <dbReference type="SAM" id="Phobius"/>
    </source>
</evidence>
<keyword evidence="1" id="KW-0812">Transmembrane</keyword>
<dbReference type="InterPro" id="IPR036890">
    <property type="entry name" value="HATPase_C_sf"/>
</dbReference>
<evidence type="ECO:0000313" key="4">
    <source>
        <dbReference type="Proteomes" id="UP000198757"/>
    </source>
</evidence>
<organism evidence="3 4">
    <name type="scientific">Niabella drilacis (strain DSM 25811 / CCM 8410 / CCUG 62505 / LMG 26954 / E90)</name>
    <dbReference type="NCBI Taxonomy" id="1285928"/>
    <lineage>
        <taxon>Bacteria</taxon>
        <taxon>Pseudomonadati</taxon>
        <taxon>Bacteroidota</taxon>
        <taxon>Chitinophagia</taxon>
        <taxon>Chitinophagales</taxon>
        <taxon>Chitinophagaceae</taxon>
        <taxon>Niabella</taxon>
    </lineage>
</organism>
<dbReference type="PANTHER" id="PTHR34220">
    <property type="entry name" value="SENSOR HISTIDINE KINASE YPDA"/>
    <property type="match status" value="1"/>
</dbReference>
<accession>A0A1G6VR53</accession>
<keyword evidence="1" id="KW-1133">Transmembrane helix</keyword>
<dbReference type="PANTHER" id="PTHR34220:SF7">
    <property type="entry name" value="SENSOR HISTIDINE KINASE YPDA"/>
    <property type="match status" value="1"/>
</dbReference>
<sequence length="347" mass="39849">MSASPLTAKRFLISLIIGWVVLVNVQAFFLRNYFELPLYIVITDSLVSNFLLLLAGLLMLNVTKYYLPSSYQYSSVIASCLIMTGLWLFISNTFLKIFLDDSEAYLSFLNRSLVIRAVVAFLVLTILTIAAILWYNWVERQKVEQRRTDADRLSREAELFKLRQQLQPHFLFNSLNSINALIGLNPQQARKMVQQLSDFLRGTLKKEESQMISLTEEINYLNLYLEIEKVRFGNRLMTSIVIPEETKDLLLPTLLLQPVVENAIKFGLYDTIGETLITIESTREQNELCIVVTNPFDPETSLPKTGTGFGLSSIKRRLYLLYGRNDLLSTKTQDNIYYTIVKIPQQA</sequence>
<evidence type="ECO:0000313" key="3">
    <source>
        <dbReference type="EMBL" id="SDD56011.1"/>
    </source>
</evidence>
<feature type="domain" description="Signal transduction histidine kinase internal region" evidence="2">
    <location>
        <begin position="157"/>
        <end position="236"/>
    </location>
</feature>
<feature type="transmembrane region" description="Helical" evidence="1">
    <location>
        <begin position="114"/>
        <end position="137"/>
    </location>
</feature>
<dbReference type="InterPro" id="IPR050640">
    <property type="entry name" value="Bact_2-comp_sensor_kinase"/>
</dbReference>